<keyword evidence="3" id="KW-1185">Reference proteome</keyword>
<evidence type="ECO:0008006" key="4">
    <source>
        <dbReference type="Google" id="ProtNLM"/>
    </source>
</evidence>
<feature type="chain" id="PRO_5027026867" description="Lipoprotein" evidence="1">
    <location>
        <begin position="22"/>
        <end position="152"/>
    </location>
</feature>
<feature type="signal peptide" evidence="1">
    <location>
        <begin position="1"/>
        <end position="21"/>
    </location>
</feature>
<evidence type="ECO:0000313" key="3">
    <source>
        <dbReference type="Proteomes" id="UP000475249"/>
    </source>
</evidence>
<protein>
    <recommendedName>
        <fullName evidence="4">Lipoprotein</fullName>
    </recommendedName>
</protein>
<keyword evidence="1" id="KW-0732">Signal</keyword>
<dbReference type="EMBL" id="WXYO01000009">
    <property type="protein sequence ID" value="NAS14323.1"/>
    <property type="molecule type" value="Genomic_DNA"/>
</dbReference>
<organism evidence="2 3">
    <name type="scientific">Poritiphilus flavus</name>
    <dbReference type="NCBI Taxonomy" id="2697053"/>
    <lineage>
        <taxon>Bacteria</taxon>
        <taxon>Pseudomonadati</taxon>
        <taxon>Bacteroidota</taxon>
        <taxon>Flavobacteriia</taxon>
        <taxon>Flavobacteriales</taxon>
        <taxon>Flavobacteriaceae</taxon>
        <taxon>Poritiphilus</taxon>
    </lineage>
</organism>
<sequence>MRKSIGLVIFILLLSCKSAGSHTDLSSARVKYLTSQGRNSLTVQSTDLGNNQDQAIFNAKKLAFQNLFFRGISGSPFNDPLIGINERQGYKANETYFKEFYSGRMESFILSSSENLEKVKGGQKLAKVTLQINLRALRKDLEDKSVIKKFGL</sequence>
<dbReference type="RefSeq" id="WP_161437364.1">
    <property type="nucleotide sequence ID" value="NZ_WXYO01000009.1"/>
</dbReference>
<dbReference type="PROSITE" id="PS51257">
    <property type="entry name" value="PROKAR_LIPOPROTEIN"/>
    <property type="match status" value="1"/>
</dbReference>
<dbReference type="Proteomes" id="UP000475249">
    <property type="component" value="Unassembled WGS sequence"/>
</dbReference>
<accession>A0A6L9EI13</accession>
<name>A0A6L9EI13_9FLAO</name>
<evidence type="ECO:0000256" key="1">
    <source>
        <dbReference type="SAM" id="SignalP"/>
    </source>
</evidence>
<evidence type="ECO:0000313" key="2">
    <source>
        <dbReference type="EMBL" id="NAS14323.1"/>
    </source>
</evidence>
<dbReference type="AlphaFoldDB" id="A0A6L9EI13"/>
<proteinExistence type="predicted"/>
<comment type="caution">
    <text evidence="2">The sequence shown here is derived from an EMBL/GenBank/DDBJ whole genome shotgun (WGS) entry which is preliminary data.</text>
</comment>
<gene>
    <name evidence="2" type="ORF">GTQ38_20090</name>
</gene>
<reference evidence="2 3" key="1">
    <citation type="submission" date="2020-01" db="EMBL/GenBank/DDBJ databases">
        <title>Bacteria diversity of Porities sp.</title>
        <authorList>
            <person name="Wang G."/>
        </authorList>
    </citation>
    <scope>NUCLEOTIDE SEQUENCE [LARGE SCALE GENOMIC DNA]</scope>
    <source>
        <strain evidence="2 3">R33</strain>
    </source>
</reference>